<evidence type="ECO:0000256" key="1">
    <source>
        <dbReference type="SAM" id="Phobius"/>
    </source>
</evidence>
<dbReference type="PANTHER" id="PTHR40765:SF2">
    <property type="entry name" value="ESX-2 SECRETION SYSTEM ATPASE ECCB2"/>
    <property type="match status" value="1"/>
</dbReference>
<organism evidence="2 3">
    <name type="scientific">Actinoplanes awajinensis subsp. mycoplanecinus</name>
    <dbReference type="NCBI Taxonomy" id="135947"/>
    <lineage>
        <taxon>Bacteria</taxon>
        <taxon>Bacillati</taxon>
        <taxon>Actinomycetota</taxon>
        <taxon>Actinomycetes</taxon>
        <taxon>Micromonosporales</taxon>
        <taxon>Micromonosporaceae</taxon>
        <taxon>Actinoplanes</taxon>
    </lineage>
</organism>
<dbReference type="GO" id="GO:0005576">
    <property type="term" value="C:extracellular region"/>
    <property type="evidence" value="ECO:0007669"/>
    <property type="project" value="TreeGrafter"/>
</dbReference>
<evidence type="ECO:0000313" key="3">
    <source>
        <dbReference type="Proteomes" id="UP000053244"/>
    </source>
</evidence>
<keyword evidence="3" id="KW-1185">Reference proteome</keyword>
<accession>A0A117MKS6</accession>
<evidence type="ECO:0000313" key="2">
    <source>
        <dbReference type="EMBL" id="KUL22659.1"/>
    </source>
</evidence>
<reference evidence="2 3" key="1">
    <citation type="submission" date="2015-10" db="EMBL/GenBank/DDBJ databases">
        <authorList>
            <person name="Gilbert D.G."/>
        </authorList>
    </citation>
    <scope>NUCLEOTIDE SEQUENCE [LARGE SCALE GENOMIC DNA]</scope>
    <source>
        <strain evidence="2 3">NRRL B-16712</strain>
    </source>
</reference>
<comment type="caution">
    <text evidence="2">The sequence shown here is derived from an EMBL/GenBank/DDBJ whole genome shotgun (WGS) entry which is preliminary data.</text>
</comment>
<dbReference type="RefSeq" id="WP_067707125.1">
    <property type="nucleotide sequence ID" value="NZ_LLZH01000339.1"/>
</dbReference>
<proteinExistence type="predicted"/>
<dbReference type="Gene3D" id="3.30.2390.20">
    <property type="entry name" value="Type VII secretion system EccB, repeat 1 domain"/>
    <property type="match status" value="1"/>
</dbReference>
<dbReference type="Pfam" id="PF05108">
    <property type="entry name" value="T7SS_ESX1_EccB"/>
    <property type="match status" value="1"/>
</dbReference>
<name>A0A117MKS6_9ACTN</name>
<dbReference type="OrthoDB" id="3847604at2"/>
<gene>
    <name evidence="2" type="ORF">ADL15_47750</name>
</gene>
<keyword evidence="1" id="KW-0812">Transmembrane</keyword>
<protein>
    <submittedName>
        <fullName evidence="2">Type VII secretion protein EccB</fullName>
    </submittedName>
</protein>
<dbReference type="InterPro" id="IPR044857">
    <property type="entry name" value="T7SS_EccB_R1"/>
</dbReference>
<dbReference type="InterPro" id="IPR007795">
    <property type="entry name" value="T7SS_EccB"/>
</dbReference>
<dbReference type="NCBIfam" id="TIGR03919">
    <property type="entry name" value="T7SS_EccB"/>
    <property type="match status" value="1"/>
</dbReference>
<keyword evidence="1" id="KW-1133">Transmembrane helix</keyword>
<sequence>MQTQRDHVHAHQFMMGRLGSALVQGDPTSAEIPGHRAMTGLLFGILVAALGIGGVAVYGWIVPGGSTAYSKPGNLVVEKETGNRYVYLDGALRPVANVTTASLLLGKAMTVKLISRNSIKDVPRGAELGDSGWPQSVSGGTRVAGPWLVCLPGSLVEKPDPAALGVNLDPQTPVAVLPQDRFSVVRSPAGVAYLIIRGHKFRVEADSVLVALGASNVRPMLAPQTWLDWLPDGVALGPAKVPGAGTFGPKVGGQHRRVGTLFRQRPAGGEEQLFVLRKDGLAPISATEFLLGAAAAATPPIELDAAAVVGAARSSDRTLLDRLPDLTAMRPQDRGSAALCQRQRPSGEDTFETQIVFTAAGASGVDATGRAGVLAAPGTGMAVVAVPHPQNRRDQVVYLSESGTAYPVADTDSQSALGLDGTPVPFPQSLLAALPHGPALSRGAIYSPAGG</sequence>
<dbReference type="PANTHER" id="PTHR40765">
    <property type="entry name" value="ESX-2 SECRETION SYSTEM ATPASE ECCB2"/>
    <property type="match status" value="1"/>
</dbReference>
<dbReference type="AlphaFoldDB" id="A0A117MKS6"/>
<keyword evidence="1" id="KW-0472">Membrane</keyword>
<dbReference type="EMBL" id="LLZH01000339">
    <property type="protein sequence ID" value="KUL22659.1"/>
    <property type="molecule type" value="Genomic_DNA"/>
</dbReference>
<dbReference type="Proteomes" id="UP000053244">
    <property type="component" value="Unassembled WGS sequence"/>
</dbReference>
<feature type="transmembrane region" description="Helical" evidence="1">
    <location>
        <begin position="41"/>
        <end position="61"/>
    </location>
</feature>